<comment type="caution">
    <text evidence="1">The sequence shown here is derived from an EMBL/GenBank/DDBJ whole genome shotgun (WGS) entry which is preliminary data.</text>
</comment>
<dbReference type="EMBL" id="QKQP01000005">
    <property type="protein sequence ID" value="PZD80802.1"/>
    <property type="molecule type" value="Genomic_DNA"/>
</dbReference>
<evidence type="ECO:0000313" key="1">
    <source>
        <dbReference type="EMBL" id="PZD80802.1"/>
    </source>
</evidence>
<dbReference type="OrthoDB" id="1550836at2"/>
<reference evidence="1 2" key="1">
    <citation type="submission" date="2018-06" db="EMBL/GenBank/DDBJ databases">
        <title>Draft sequence of Acidithiobacillus ferrooxidans CCM 4253.</title>
        <authorList>
            <person name="Moya-Beltran A."/>
            <person name="Castro M."/>
            <person name="Covarrubias P.C."/>
            <person name="Issotta F."/>
            <person name="Janiczek O."/>
            <person name="Mandl M."/>
            <person name="Kucera J."/>
            <person name="Quatrini R."/>
        </authorList>
    </citation>
    <scope>NUCLEOTIDE SEQUENCE [LARGE SCALE GENOMIC DNA]</scope>
    <source>
        <strain evidence="1 2">CCM 4253</strain>
    </source>
</reference>
<name>A0A2W1KEM2_ACIFR</name>
<protein>
    <submittedName>
        <fullName evidence="1">Uncharacterized protein</fullName>
    </submittedName>
</protein>
<gene>
    <name evidence="1" type="ORF">DN052_10270</name>
</gene>
<dbReference type="AlphaFoldDB" id="A0A2W1KEM2"/>
<sequence length="260" mass="28572">MVITVTFDANALAKISSYPEIFSALKEGRIKGYFSQTYHSLEGIQRNERAEVLARTAVAVHSKSRTKDTVDLSIEIRHYRPPLDDKYQGAVKTALDMGLRALRGPARMVDGLTVRDTNQSFYVIEPIEHMIAHREKAGEVAAAIEKRGVGRAISLNIGNKYNELSGVTIDKPKLWLQGLAQANTDAQKKKVAKAIAEWSDGDSIASHIGYGIDLFCSEDFGKNTSGPSVMNPDNRGWLSETYGVVFITLSELAEKLADGQ</sequence>
<dbReference type="RefSeq" id="WP_012537386.1">
    <property type="nucleotide sequence ID" value="NZ_AP025160.1"/>
</dbReference>
<organism evidence="1 2">
    <name type="scientific">Acidithiobacillus ferrooxidans</name>
    <name type="common">Thiobacillus ferrooxidans</name>
    <dbReference type="NCBI Taxonomy" id="920"/>
    <lineage>
        <taxon>Bacteria</taxon>
        <taxon>Pseudomonadati</taxon>
        <taxon>Pseudomonadota</taxon>
        <taxon>Acidithiobacillia</taxon>
        <taxon>Acidithiobacillales</taxon>
        <taxon>Acidithiobacillaceae</taxon>
        <taxon>Acidithiobacillus</taxon>
    </lineage>
</organism>
<dbReference type="GeneID" id="65281822"/>
<proteinExistence type="predicted"/>
<dbReference type="Proteomes" id="UP000248886">
    <property type="component" value="Unassembled WGS sequence"/>
</dbReference>
<evidence type="ECO:0000313" key="2">
    <source>
        <dbReference type="Proteomes" id="UP000248886"/>
    </source>
</evidence>
<accession>A0A2W1KEM2</accession>